<sequence>MLELEPFDALAVSLHHGPGVFALLIGSGLSRAAGIPTGWEITLDLIRELGALNDNTESDDWAKWYREKFGIEPSYSEILDKIASTPSERRSILHRYIEPAEGEETRRPTKAHRAIAKLVEDGIIRVIVTTNFDRLLENALRELGIEATVIASDDAISGAVPLIHSRCTIIKVHGDYLDNRIRNTDAELDGYAPEMNSLLDEVFDRFGLLVVGWSGEWDTALRAALMRAPSRRYPMYWAARGSIARSAEDLVRHRGGKSFQITDADSFFSRLSNTVDALRSVNRAHPSTVAMALALTKRYCREDQFGLEWTELLALEANKIRDYINGPNYPTAHPTPEIMNELVSAVVAKTETLRRVCMLCGRWGTVEANKAAIKTVRSLGMRGEFRGGYTIYSEMRDLPASLCFYWLLAGSLARESWLRTAQVLHEKIKRDDELERFVDVLNIYAIQSNNWKFLKGLENRKTPASDFLFDLLQKEISDINYNPQEVEDLFNRMEFTITADFAHQRIKKVEEGVGPWFWAPLGRYMWRGRFSRETTTPLDLTSLGDDSPILKAGLFGGTSAEARKIAAQLDQFFKQNAGAFY</sequence>
<evidence type="ECO:0000313" key="3">
    <source>
        <dbReference type="Proteomes" id="UP000185487"/>
    </source>
</evidence>
<organism evidence="2 4">
    <name type="scientific">Methylobacterium phyllosphaerae</name>
    <dbReference type="NCBI Taxonomy" id="418223"/>
    <lineage>
        <taxon>Bacteria</taxon>
        <taxon>Pseudomonadati</taxon>
        <taxon>Pseudomonadota</taxon>
        <taxon>Alphaproteobacteria</taxon>
        <taxon>Hyphomicrobiales</taxon>
        <taxon>Methylobacteriaceae</taxon>
        <taxon>Methylobacterium</taxon>
    </lineage>
</organism>
<dbReference type="Proteomes" id="UP000199140">
    <property type="component" value="Unassembled WGS sequence"/>
</dbReference>
<dbReference type="SUPFAM" id="SSF52467">
    <property type="entry name" value="DHS-like NAD/FAD-binding domain"/>
    <property type="match status" value="1"/>
</dbReference>
<dbReference type="AlphaFoldDB" id="A0AAE8HQ35"/>
<dbReference type="KEGG" id="mphy:MCBMB27_02103"/>
<accession>A0AAE8HQ35</accession>
<dbReference type="EMBL" id="CP015367">
    <property type="protein sequence ID" value="APT31394.1"/>
    <property type="molecule type" value="Genomic_DNA"/>
</dbReference>
<evidence type="ECO:0000313" key="2">
    <source>
        <dbReference type="EMBL" id="SFG64535.1"/>
    </source>
</evidence>
<protein>
    <submittedName>
        <fullName evidence="2">SIR2-like domain-containing protein</fullName>
    </submittedName>
</protein>
<evidence type="ECO:0000313" key="1">
    <source>
        <dbReference type="EMBL" id="APT31394.1"/>
    </source>
</evidence>
<name>A0AAE8HQ35_9HYPH</name>
<dbReference type="Pfam" id="PF13289">
    <property type="entry name" value="SIR2_2"/>
    <property type="match status" value="1"/>
</dbReference>
<gene>
    <name evidence="1" type="ORF">MCBMB27_02103</name>
    <name evidence="2" type="ORF">SAMN05192567_10652</name>
</gene>
<dbReference type="Proteomes" id="UP000185487">
    <property type="component" value="Chromosome"/>
</dbReference>
<dbReference type="EMBL" id="FOPK01000006">
    <property type="protein sequence ID" value="SFG64535.1"/>
    <property type="molecule type" value="Genomic_DNA"/>
</dbReference>
<proteinExistence type="predicted"/>
<dbReference type="Gene3D" id="3.40.50.1220">
    <property type="entry name" value="TPP-binding domain"/>
    <property type="match status" value="1"/>
</dbReference>
<dbReference type="InterPro" id="IPR029035">
    <property type="entry name" value="DHS-like_NAD/FAD-binding_dom"/>
</dbReference>
<keyword evidence="3" id="KW-1185">Reference proteome</keyword>
<reference evidence="2 4" key="2">
    <citation type="submission" date="2016-10" db="EMBL/GenBank/DDBJ databases">
        <authorList>
            <person name="Varghese N."/>
            <person name="Submissions S."/>
        </authorList>
    </citation>
    <scope>NUCLEOTIDE SEQUENCE [LARGE SCALE GENOMIC DNA]</scope>
    <source>
        <strain evidence="2 4">CBMB27</strain>
    </source>
</reference>
<evidence type="ECO:0000313" key="4">
    <source>
        <dbReference type="Proteomes" id="UP000199140"/>
    </source>
</evidence>
<reference evidence="1 3" key="1">
    <citation type="submission" date="2016-04" db="EMBL/GenBank/DDBJ databases">
        <title>Complete genome sequencing and analysis of CBMB27, Methylobacterium phyllosphaerae isolated from leaf tissues of rice (Oryza sativa L.).</title>
        <authorList>
            <person name="Lee Y."/>
            <person name="Hwangbo K."/>
            <person name="Chung H."/>
            <person name="Yoo J."/>
            <person name="Kim K.Y."/>
            <person name="Sa T.M."/>
            <person name="Um Y."/>
            <person name="Madhaiyan M."/>
        </authorList>
    </citation>
    <scope>NUCLEOTIDE SEQUENCE [LARGE SCALE GENOMIC DNA]</scope>
    <source>
        <strain evidence="1 3">CBMB27</strain>
    </source>
</reference>
<dbReference type="RefSeq" id="WP_083683453.1">
    <property type="nucleotide sequence ID" value="NZ_CP015367.1"/>
</dbReference>